<proteinExistence type="predicted"/>
<dbReference type="AlphaFoldDB" id="A0A5C1QE78"/>
<dbReference type="RefSeq" id="WP_149568265.1">
    <property type="nucleotide sequence ID" value="NZ_CP035807.1"/>
</dbReference>
<sequence length="228" mass="25529">MISTILLSGGVGSRSGKNIPKQYCELDGKVIFLYCIDELIKANLVEELVVVYGDGFKDLIVKLLNNYKNCFSCIKFVKGGSTRQESVLNGLKECSGSRVLLHESARPLITDEELLKVANHPSQNVTMGIDIPFTVLKHRDGKIDSILNREELFNVQLPQKFNREDLLKAHICSIKDGRSFTDDSSLMFYYKYDVAVISGSEENIKITSANDFSVAEGILNSRKNRSRV</sequence>
<reference evidence="3 4" key="1">
    <citation type="submission" date="2019-02" db="EMBL/GenBank/DDBJ databases">
        <authorList>
            <person name="Fomenkov A."/>
            <person name="Dubinina G."/>
            <person name="Grabovich M."/>
            <person name="Vincze T."/>
            <person name="Roberts R.J."/>
        </authorList>
    </citation>
    <scope>NUCLEOTIDE SEQUENCE [LARGE SCALE GENOMIC DNA]</scope>
    <source>
        <strain evidence="3 4">P</strain>
    </source>
</reference>
<evidence type="ECO:0000256" key="2">
    <source>
        <dbReference type="ARBA" id="ARBA00022695"/>
    </source>
</evidence>
<keyword evidence="1 3" id="KW-0808">Transferase</keyword>
<dbReference type="OrthoDB" id="9806837at2"/>
<dbReference type="PANTHER" id="PTHR32125">
    <property type="entry name" value="2-C-METHYL-D-ERYTHRITOL 4-PHOSPHATE CYTIDYLYLTRANSFERASE, CHLOROPLASTIC"/>
    <property type="match status" value="1"/>
</dbReference>
<reference evidence="3 4" key="2">
    <citation type="submission" date="2019-09" db="EMBL/GenBank/DDBJ databases">
        <title>Complete Genome Sequence and Methylome Analysis of free living Spirochaetas.</title>
        <authorList>
            <person name="Leshcheva N."/>
            <person name="Mikheeva N."/>
        </authorList>
    </citation>
    <scope>NUCLEOTIDE SEQUENCE [LARGE SCALE GENOMIC DNA]</scope>
    <source>
        <strain evidence="3 4">P</strain>
    </source>
</reference>
<dbReference type="CDD" id="cd02516">
    <property type="entry name" value="CDP-ME_synthetase"/>
    <property type="match status" value="1"/>
</dbReference>
<evidence type="ECO:0000313" key="3">
    <source>
        <dbReference type="EMBL" id="QEN05024.1"/>
    </source>
</evidence>
<keyword evidence="4" id="KW-1185">Reference proteome</keyword>
<name>A0A5C1QE78_9SPIO</name>
<dbReference type="SUPFAM" id="SSF53448">
    <property type="entry name" value="Nucleotide-diphospho-sugar transferases"/>
    <property type="match status" value="1"/>
</dbReference>
<dbReference type="KEGG" id="sper:EW093_09980"/>
<dbReference type="InterPro" id="IPR050088">
    <property type="entry name" value="IspD/TarI_cytidylyltransf_bact"/>
</dbReference>
<organism evidence="3 4">
    <name type="scientific">Thiospirochaeta perfilievii</name>
    <dbReference type="NCBI Taxonomy" id="252967"/>
    <lineage>
        <taxon>Bacteria</taxon>
        <taxon>Pseudomonadati</taxon>
        <taxon>Spirochaetota</taxon>
        <taxon>Spirochaetia</taxon>
        <taxon>Spirochaetales</taxon>
        <taxon>Spirochaetaceae</taxon>
        <taxon>Thiospirochaeta</taxon>
    </lineage>
</organism>
<dbReference type="Proteomes" id="UP000323824">
    <property type="component" value="Chromosome"/>
</dbReference>
<gene>
    <name evidence="3" type="ORF">EW093_09980</name>
</gene>
<evidence type="ECO:0000256" key="1">
    <source>
        <dbReference type="ARBA" id="ARBA00022679"/>
    </source>
</evidence>
<accession>A0A5C1QE78</accession>
<dbReference type="Gene3D" id="3.90.550.10">
    <property type="entry name" value="Spore Coat Polysaccharide Biosynthesis Protein SpsA, Chain A"/>
    <property type="match status" value="1"/>
</dbReference>
<dbReference type="InterPro" id="IPR029044">
    <property type="entry name" value="Nucleotide-diphossugar_trans"/>
</dbReference>
<dbReference type="InterPro" id="IPR034683">
    <property type="entry name" value="IspD/TarI"/>
</dbReference>
<keyword evidence="2 3" id="KW-0548">Nucleotidyltransferase</keyword>
<evidence type="ECO:0000313" key="4">
    <source>
        <dbReference type="Proteomes" id="UP000323824"/>
    </source>
</evidence>
<protein>
    <submittedName>
        <fullName evidence="3">2-C-methyl-D-erythritol 4-phosphate cytidylyltransferase</fullName>
    </submittedName>
</protein>
<dbReference type="PANTHER" id="PTHR32125:SF4">
    <property type="entry name" value="2-C-METHYL-D-ERYTHRITOL 4-PHOSPHATE CYTIDYLYLTRANSFERASE, CHLOROPLASTIC"/>
    <property type="match status" value="1"/>
</dbReference>
<dbReference type="Pfam" id="PF01128">
    <property type="entry name" value="IspD"/>
    <property type="match status" value="1"/>
</dbReference>
<dbReference type="EMBL" id="CP035807">
    <property type="protein sequence ID" value="QEN05024.1"/>
    <property type="molecule type" value="Genomic_DNA"/>
</dbReference>
<dbReference type="GO" id="GO:0050518">
    <property type="term" value="F:2-C-methyl-D-erythritol 4-phosphate cytidylyltransferase activity"/>
    <property type="evidence" value="ECO:0007669"/>
    <property type="project" value="TreeGrafter"/>
</dbReference>